<comment type="caution">
    <text evidence="3">The sequence shown here is derived from an EMBL/GenBank/DDBJ whole genome shotgun (WGS) entry which is preliminary data.</text>
</comment>
<accession>Q2CB84</accession>
<dbReference type="EC" id="2.7.8.-" evidence="3"/>
<name>Q2CB84_OCEGH</name>
<keyword evidence="3" id="KW-0808">Transferase</keyword>
<dbReference type="eggNOG" id="ENOG5032V0A">
    <property type="taxonomic scope" value="Bacteria"/>
</dbReference>
<sequence>MWEWLQQNTAVFGALMNALMVFIWIFYLQLFLVGFLRQRRSVIHISRGAAKDEKARCIVTNMGSEPVYLVAVVVDLEAEGKRHRAVVTDRDEIPEEDADNPLQRTNEGPLASGEALDVGSFWELAQRAGRRLGAEFDLGEATAMVVTAVVASNQATRLQGGYKRFDIRHEDGWASFTPSRVLTRQITSPWRRRGLMKVLDTEGEL</sequence>
<evidence type="ECO:0000256" key="1">
    <source>
        <dbReference type="SAM" id="MobiDB-lite"/>
    </source>
</evidence>
<feature type="region of interest" description="Disordered" evidence="1">
    <location>
        <begin position="90"/>
        <end position="109"/>
    </location>
</feature>
<evidence type="ECO:0000313" key="3">
    <source>
        <dbReference type="EMBL" id="EAR49955.1"/>
    </source>
</evidence>
<dbReference type="STRING" id="314256.OG2516_17498"/>
<dbReference type="AlphaFoldDB" id="Q2CB84"/>
<dbReference type="RefSeq" id="WP_007256930.1">
    <property type="nucleotide sequence ID" value="NZ_CH724109.1"/>
</dbReference>
<reference evidence="3 4" key="1">
    <citation type="journal article" date="2010" name="J. Bacteriol.">
        <title>Genome sequences of Oceanicola granulosus HTCC2516(T) and Oceanicola batsensis HTCC2597(TDelta).</title>
        <authorList>
            <person name="Thrash J.C."/>
            <person name="Cho J.C."/>
            <person name="Vergin K.L."/>
            <person name="Giovannoni S.J."/>
        </authorList>
    </citation>
    <scope>NUCLEOTIDE SEQUENCE [LARGE SCALE GENOMIC DNA]</scope>
    <source>
        <strain evidence="4">ATCC BAA-861 / DSM 15982 / KCTC 12143 / HTCC2516</strain>
    </source>
</reference>
<keyword evidence="2" id="KW-0812">Transmembrane</keyword>
<feature type="transmembrane region" description="Helical" evidence="2">
    <location>
        <begin position="12"/>
        <end position="36"/>
    </location>
</feature>
<dbReference type="Proteomes" id="UP000003635">
    <property type="component" value="Unassembled WGS sequence"/>
</dbReference>
<gene>
    <name evidence="3" type="primary">cls</name>
    <name evidence="3" type="ORF">OG2516_17498</name>
</gene>
<evidence type="ECO:0000313" key="4">
    <source>
        <dbReference type="Proteomes" id="UP000003635"/>
    </source>
</evidence>
<proteinExistence type="predicted"/>
<organism evidence="3 4">
    <name type="scientific">Oceanicola granulosus (strain ATCC BAA-861 / DSM 15982 / KCTC 12143 / HTCC2516)</name>
    <dbReference type="NCBI Taxonomy" id="314256"/>
    <lineage>
        <taxon>Bacteria</taxon>
        <taxon>Pseudomonadati</taxon>
        <taxon>Pseudomonadota</taxon>
        <taxon>Alphaproteobacteria</taxon>
        <taxon>Rhodobacterales</taxon>
        <taxon>Roseobacteraceae</taxon>
        <taxon>Oceanicola</taxon>
    </lineage>
</organism>
<dbReference type="EMBL" id="AAOT01000041">
    <property type="protein sequence ID" value="EAR49955.1"/>
    <property type="molecule type" value="Genomic_DNA"/>
</dbReference>
<evidence type="ECO:0000256" key="2">
    <source>
        <dbReference type="SAM" id="Phobius"/>
    </source>
</evidence>
<keyword evidence="2" id="KW-0472">Membrane</keyword>
<keyword evidence="2" id="KW-1133">Transmembrane helix</keyword>
<dbReference type="GO" id="GO:0016740">
    <property type="term" value="F:transferase activity"/>
    <property type="evidence" value="ECO:0007669"/>
    <property type="project" value="UniProtKB-KW"/>
</dbReference>
<dbReference type="HOGENOM" id="CLU_100481_0_0_5"/>
<protein>
    <submittedName>
        <fullName evidence="3">Cardiolipin synthetase</fullName>
        <ecNumber evidence="3">2.7.8.-</ecNumber>
    </submittedName>
</protein>
<keyword evidence="4" id="KW-1185">Reference proteome</keyword>
<dbReference type="OrthoDB" id="7406133at2"/>